<dbReference type="SUPFAM" id="SSF56024">
    <property type="entry name" value="Phospholipase D/nuclease"/>
    <property type="match status" value="1"/>
</dbReference>
<dbReference type="EC" id="2.7.8.5" evidence="11"/>
<evidence type="ECO:0000256" key="3">
    <source>
        <dbReference type="ARBA" id="ARBA00010682"/>
    </source>
</evidence>
<name>A0A8X6HL20_TRICU</name>
<keyword evidence="14" id="KW-1185">Reference proteome</keyword>
<comment type="function">
    <text evidence="1 11">Functions in the biosynthesis of the anionic phospholipids phosphatidylglycerol and cardiolipin.</text>
</comment>
<feature type="domain" description="PLD phosphodiesterase" evidence="12">
    <location>
        <begin position="180"/>
        <end position="206"/>
    </location>
</feature>
<dbReference type="AlphaFoldDB" id="A0A8X6HL20"/>
<dbReference type="InterPro" id="IPR001736">
    <property type="entry name" value="PLipase_D/transphosphatidylase"/>
</dbReference>
<dbReference type="GO" id="GO:0008444">
    <property type="term" value="F:CDP-diacylglycerol-glycerol-3-phosphate 3-phosphatidyltransferase activity"/>
    <property type="evidence" value="ECO:0007669"/>
    <property type="project" value="UniProtKB-EC"/>
</dbReference>
<comment type="similarity">
    <text evidence="3 11">Belongs to the CDP-alcohol phosphatidyltransferase class-II family.</text>
</comment>
<dbReference type="CDD" id="cd09135">
    <property type="entry name" value="PLDc_PGS1_euk_1"/>
    <property type="match status" value="1"/>
</dbReference>
<proteinExistence type="inferred from homology"/>
<accession>A0A8X6HL20</accession>
<keyword evidence="6" id="KW-0677">Repeat</keyword>
<sequence length="509" mass="58948">MRPKVFLWAYRVKKFGSFSSFAAYSLHVPVSLNKMEGKNSINMNEISQDLTWLADYCPEYSISSKNIKILKEPSEFFEKLKELSKNASKRITLASLYIGTGHLEKELVSSINEGLEKSRGNLEVKILLDYTRGSRGSENSRTLLLPLLKNYPSQIEVSLYHTPKLRGFIKWFLPERWNETIGLSHLKVYLFDNTLILSGANLSDQYFYNRQDRYIVFYDCKELCDYFDHVVKTISSMSFLLMPNNTVILHPEWNVHPSDGNFKEFVSKARQSLQNVICSAKKKHVQQEFGKSNMGTEKTDTLVYPLLQMYTFGIRQDELVTEKFLRLAEPNSCIKLASGYFNLTNHYMNIILNSSKALFSLLVASPKVNGFYGAKGVSGAIPSAYTHIAKTFFSKVLKYGQQHRIKLQEYERPSWTFHVKGLWYYKPNASLPSATFIGSPNFGYRSVYKDLEAQVAIVTESKELQMQLHDEQQSFYDRTTVIEKELFDRPDRKVPFWVKLVTFFIRDFF</sequence>
<comment type="catalytic activity">
    <reaction evidence="10 11">
        <text>a CDP-1,2-diacyl-sn-glycerol + sn-glycerol 3-phosphate = a 1,2-diacyl-sn-glycero-3-phospho-(1'-sn-glycero-3'-phosphate) + CMP + H(+)</text>
        <dbReference type="Rhea" id="RHEA:12593"/>
        <dbReference type="ChEBI" id="CHEBI:15378"/>
        <dbReference type="ChEBI" id="CHEBI:57597"/>
        <dbReference type="ChEBI" id="CHEBI:58332"/>
        <dbReference type="ChEBI" id="CHEBI:60110"/>
        <dbReference type="ChEBI" id="CHEBI:60377"/>
        <dbReference type="EC" id="2.7.8.5"/>
    </reaction>
</comment>
<dbReference type="GO" id="GO:0005524">
    <property type="term" value="F:ATP binding"/>
    <property type="evidence" value="ECO:0007669"/>
    <property type="project" value="UniProtKB-KW"/>
</dbReference>
<keyword evidence="9 11" id="KW-1208">Phospholipid metabolism</keyword>
<evidence type="ECO:0000256" key="11">
    <source>
        <dbReference type="RuleBase" id="RU365024"/>
    </source>
</evidence>
<protein>
    <recommendedName>
        <fullName evidence="11">CDP-diacylglycerol--glycerol-3-phosphate 3-phosphatidyltransferase</fullName>
        <ecNumber evidence="11">2.7.8.5</ecNumber>
    </recommendedName>
</protein>
<comment type="subcellular location">
    <subcellularLocation>
        <location evidence="11">Mitochondrion</location>
    </subcellularLocation>
</comment>
<dbReference type="PANTHER" id="PTHR12586">
    <property type="entry name" value="CDP-DIACYLGLYCEROL--SERINE O-PHOSPHATIDYLTRANSFERASE"/>
    <property type="match status" value="1"/>
</dbReference>
<dbReference type="Proteomes" id="UP000887116">
    <property type="component" value="Unassembled WGS sequence"/>
</dbReference>
<comment type="caution">
    <text evidence="13">The sequence shown here is derived from an EMBL/GenBank/DDBJ whole genome shotgun (WGS) entry which is preliminary data.</text>
</comment>
<evidence type="ECO:0000256" key="2">
    <source>
        <dbReference type="ARBA" id="ARBA00005042"/>
    </source>
</evidence>
<keyword evidence="8 11" id="KW-0594">Phospholipid biosynthesis</keyword>
<dbReference type="PROSITE" id="PS50035">
    <property type="entry name" value="PLD"/>
    <property type="match status" value="1"/>
</dbReference>
<reference evidence="13" key="1">
    <citation type="submission" date="2020-07" db="EMBL/GenBank/DDBJ databases">
        <title>Multicomponent nature underlies the extraordinary mechanical properties of spider dragline silk.</title>
        <authorList>
            <person name="Kono N."/>
            <person name="Nakamura H."/>
            <person name="Mori M."/>
            <person name="Yoshida Y."/>
            <person name="Ohtoshi R."/>
            <person name="Malay A.D."/>
            <person name="Moran D.A.P."/>
            <person name="Tomita M."/>
            <person name="Numata K."/>
            <person name="Arakawa K."/>
        </authorList>
    </citation>
    <scope>NUCLEOTIDE SEQUENCE</scope>
</reference>
<dbReference type="EMBL" id="BMAO01008727">
    <property type="protein sequence ID" value="GFR25862.1"/>
    <property type="molecule type" value="Genomic_DNA"/>
</dbReference>
<evidence type="ECO:0000256" key="4">
    <source>
        <dbReference type="ARBA" id="ARBA00022516"/>
    </source>
</evidence>
<evidence type="ECO:0000256" key="8">
    <source>
        <dbReference type="ARBA" id="ARBA00023209"/>
    </source>
</evidence>
<gene>
    <name evidence="13" type="primary">PGS1</name>
    <name evidence="13" type="ORF">TNCT_613001</name>
</gene>
<evidence type="ECO:0000256" key="1">
    <source>
        <dbReference type="ARBA" id="ARBA00003537"/>
    </source>
</evidence>
<dbReference type="GO" id="GO:0005739">
    <property type="term" value="C:mitochondrion"/>
    <property type="evidence" value="ECO:0007669"/>
    <property type="project" value="UniProtKB-SubCell"/>
</dbReference>
<evidence type="ECO:0000256" key="7">
    <source>
        <dbReference type="ARBA" id="ARBA00023098"/>
    </source>
</evidence>
<keyword evidence="4 11" id="KW-0444">Lipid biosynthesis</keyword>
<evidence type="ECO:0000259" key="12">
    <source>
        <dbReference type="PROSITE" id="PS50035"/>
    </source>
</evidence>
<dbReference type="PANTHER" id="PTHR12586:SF1">
    <property type="entry name" value="CDP-DIACYLGLYCEROL--GLYCEROL-3-PHOSPHATE 3-PHOSPHATIDYLTRANSFERASE, MITOCHONDRIAL"/>
    <property type="match status" value="1"/>
</dbReference>
<organism evidence="13 14">
    <name type="scientific">Trichonephila clavata</name>
    <name type="common">Joro spider</name>
    <name type="synonym">Nephila clavata</name>
    <dbReference type="NCBI Taxonomy" id="2740835"/>
    <lineage>
        <taxon>Eukaryota</taxon>
        <taxon>Metazoa</taxon>
        <taxon>Ecdysozoa</taxon>
        <taxon>Arthropoda</taxon>
        <taxon>Chelicerata</taxon>
        <taxon>Arachnida</taxon>
        <taxon>Araneae</taxon>
        <taxon>Araneomorphae</taxon>
        <taxon>Entelegynae</taxon>
        <taxon>Araneoidea</taxon>
        <taxon>Nephilidae</taxon>
        <taxon>Trichonephila</taxon>
    </lineage>
</organism>
<dbReference type="InterPro" id="IPR016270">
    <property type="entry name" value="PGS1"/>
</dbReference>
<keyword evidence="7 11" id="KW-0443">Lipid metabolism</keyword>
<evidence type="ECO:0000256" key="9">
    <source>
        <dbReference type="ARBA" id="ARBA00023264"/>
    </source>
</evidence>
<evidence type="ECO:0000256" key="10">
    <source>
        <dbReference type="ARBA" id="ARBA00048586"/>
    </source>
</evidence>
<keyword evidence="11" id="KW-0067">ATP-binding</keyword>
<keyword evidence="11" id="KW-0547">Nucleotide-binding</keyword>
<dbReference type="PIRSF" id="PIRSF000850">
    <property type="entry name" value="Phospholipase_D_PSS"/>
    <property type="match status" value="1"/>
</dbReference>
<evidence type="ECO:0000313" key="13">
    <source>
        <dbReference type="EMBL" id="GFR25862.1"/>
    </source>
</evidence>
<comment type="pathway">
    <text evidence="2 11">Phospholipid metabolism; phosphatidylglycerol biosynthesis; phosphatidylglycerol from CDP-diacylglycerol: step 1/2.</text>
</comment>
<evidence type="ECO:0000256" key="6">
    <source>
        <dbReference type="ARBA" id="ARBA00022737"/>
    </source>
</evidence>
<keyword evidence="5 11" id="KW-0808">Transferase</keyword>
<keyword evidence="11" id="KW-0496">Mitochondrion</keyword>
<dbReference type="OrthoDB" id="10250191at2759"/>
<dbReference type="GO" id="GO:0032049">
    <property type="term" value="P:cardiolipin biosynthetic process"/>
    <property type="evidence" value="ECO:0007669"/>
    <property type="project" value="InterPro"/>
</dbReference>
<evidence type="ECO:0000313" key="14">
    <source>
        <dbReference type="Proteomes" id="UP000887116"/>
    </source>
</evidence>
<evidence type="ECO:0000256" key="5">
    <source>
        <dbReference type="ARBA" id="ARBA00022679"/>
    </source>
</evidence>
<dbReference type="Gene3D" id="3.30.870.10">
    <property type="entry name" value="Endonuclease Chain A"/>
    <property type="match status" value="2"/>
</dbReference>
<dbReference type="CDD" id="cd09137">
    <property type="entry name" value="PLDc_PGS1_euk_2"/>
    <property type="match status" value="1"/>
</dbReference>